<dbReference type="OMA" id="YCHATEA"/>
<dbReference type="PANTHER" id="PTHR31001:SF50">
    <property type="entry name" value="ZN(II)2CYS6 TRANSCRIPTION FACTOR (EUROFUNG)"/>
    <property type="match status" value="1"/>
</dbReference>
<feature type="domain" description="Xylanolytic transcriptional activator regulatory" evidence="7">
    <location>
        <begin position="74"/>
        <end position="235"/>
    </location>
</feature>
<dbReference type="GO" id="GO:0008270">
    <property type="term" value="F:zinc ion binding"/>
    <property type="evidence" value="ECO:0007669"/>
    <property type="project" value="InterPro"/>
</dbReference>
<gene>
    <name evidence="8" type="ORF">ASPCADRAFT_212222</name>
</gene>
<dbReference type="GO" id="GO:0005634">
    <property type="term" value="C:nucleus"/>
    <property type="evidence" value="ECO:0007669"/>
    <property type="project" value="UniProtKB-SubCell"/>
</dbReference>
<reference evidence="9" key="1">
    <citation type="journal article" date="2017" name="Genome Biol.">
        <title>Comparative genomics reveals high biological diversity and specific adaptations in the industrially and medically important fungal genus Aspergillus.</title>
        <authorList>
            <person name="de Vries R.P."/>
            <person name="Riley R."/>
            <person name="Wiebenga A."/>
            <person name="Aguilar-Osorio G."/>
            <person name="Amillis S."/>
            <person name="Uchima C.A."/>
            <person name="Anderluh G."/>
            <person name="Asadollahi M."/>
            <person name="Askin M."/>
            <person name="Barry K."/>
            <person name="Battaglia E."/>
            <person name="Bayram O."/>
            <person name="Benocci T."/>
            <person name="Braus-Stromeyer S.A."/>
            <person name="Caldana C."/>
            <person name="Canovas D."/>
            <person name="Cerqueira G.C."/>
            <person name="Chen F."/>
            <person name="Chen W."/>
            <person name="Choi C."/>
            <person name="Clum A."/>
            <person name="Dos Santos R.A."/>
            <person name="Damasio A.R."/>
            <person name="Diallinas G."/>
            <person name="Emri T."/>
            <person name="Fekete E."/>
            <person name="Flipphi M."/>
            <person name="Freyberg S."/>
            <person name="Gallo A."/>
            <person name="Gournas C."/>
            <person name="Habgood R."/>
            <person name="Hainaut M."/>
            <person name="Harispe M.L."/>
            <person name="Henrissat B."/>
            <person name="Hilden K.S."/>
            <person name="Hope R."/>
            <person name="Hossain A."/>
            <person name="Karabika E."/>
            <person name="Karaffa L."/>
            <person name="Karanyi Z."/>
            <person name="Krasevec N."/>
            <person name="Kuo A."/>
            <person name="Kusch H."/>
            <person name="LaButti K."/>
            <person name="Lagendijk E.L."/>
            <person name="Lapidus A."/>
            <person name="Levasseur A."/>
            <person name="Lindquist E."/>
            <person name="Lipzen A."/>
            <person name="Logrieco A.F."/>
            <person name="MacCabe A."/>
            <person name="Maekelae M.R."/>
            <person name="Malavazi I."/>
            <person name="Melin P."/>
            <person name="Meyer V."/>
            <person name="Mielnichuk N."/>
            <person name="Miskei M."/>
            <person name="Molnar A.P."/>
            <person name="Mule G."/>
            <person name="Ngan C.Y."/>
            <person name="Orejas M."/>
            <person name="Orosz E."/>
            <person name="Ouedraogo J.P."/>
            <person name="Overkamp K.M."/>
            <person name="Park H.-S."/>
            <person name="Perrone G."/>
            <person name="Piumi F."/>
            <person name="Punt P.J."/>
            <person name="Ram A.F."/>
            <person name="Ramon A."/>
            <person name="Rauscher S."/>
            <person name="Record E."/>
            <person name="Riano-Pachon D.M."/>
            <person name="Robert V."/>
            <person name="Roehrig J."/>
            <person name="Ruller R."/>
            <person name="Salamov A."/>
            <person name="Salih N.S."/>
            <person name="Samson R.A."/>
            <person name="Sandor E."/>
            <person name="Sanguinetti M."/>
            <person name="Schuetze T."/>
            <person name="Sepcic K."/>
            <person name="Shelest E."/>
            <person name="Sherlock G."/>
            <person name="Sophianopoulou V."/>
            <person name="Squina F.M."/>
            <person name="Sun H."/>
            <person name="Susca A."/>
            <person name="Todd R.B."/>
            <person name="Tsang A."/>
            <person name="Unkles S.E."/>
            <person name="van de Wiele N."/>
            <person name="van Rossen-Uffink D."/>
            <person name="Oliveira J.V."/>
            <person name="Vesth T.C."/>
            <person name="Visser J."/>
            <person name="Yu J.-H."/>
            <person name="Zhou M."/>
            <person name="Andersen M.R."/>
            <person name="Archer D.B."/>
            <person name="Baker S.E."/>
            <person name="Benoit I."/>
            <person name="Brakhage A.A."/>
            <person name="Braus G.H."/>
            <person name="Fischer R."/>
            <person name="Frisvad J.C."/>
            <person name="Goldman G.H."/>
            <person name="Houbraken J."/>
            <person name="Oakley B."/>
            <person name="Pocsi I."/>
            <person name="Scazzocchio C."/>
            <person name="Seiboth B."/>
            <person name="vanKuyk P.A."/>
            <person name="Wortman J."/>
            <person name="Dyer P.S."/>
            <person name="Grigoriev I.V."/>
        </authorList>
    </citation>
    <scope>NUCLEOTIDE SEQUENCE [LARGE SCALE GENOMIC DNA]</scope>
    <source>
        <strain evidence="9">ITEM 5010</strain>
    </source>
</reference>
<evidence type="ECO:0000256" key="1">
    <source>
        <dbReference type="ARBA" id="ARBA00004123"/>
    </source>
</evidence>
<dbReference type="CDD" id="cd12148">
    <property type="entry name" value="fungal_TF_MHR"/>
    <property type="match status" value="1"/>
</dbReference>
<accession>A0A1R3R6I6</accession>
<dbReference type="PANTHER" id="PTHR31001">
    <property type="entry name" value="UNCHARACTERIZED TRANSCRIPTIONAL REGULATORY PROTEIN"/>
    <property type="match status" value="1"/>
</dbReference>
<dbReference type="InterPro" id="IPR050613">
    <property type="entry name" value="Sec_Metabolite_Reg"/>
</dbReference>
<dbReference type="OrthoDB" id="424974at2759"/>
<evidence type="ECO:0000256" key="4">
    <source>
        <dbReference type="ARBA" id="ARBA00023163"/>
    </source>
</evidence>
<dbReference type="InterPro" id="IPR007219">
    <property type="entry name" value="XnlR_reg_dom"/>
</dbReference>
<evidence type="ECO:0000313" key="8">
    <source>
        <dbReference type="EMBL" id="OOF90081.1"/>
    </source>
</evidence>
<evidence type="ECO:0000256" key="6">
    <source>
        <dbReference type="SAM" id="MobiDB-lite"/>
    </source>
</evidence>
<evidence type="ECO:0000256" key="5">
    <source>
        <dbReference type="ARBA" id="ARBA00023242"/>
    </source>
</evidence>
<feature type="region of interest" description="Disordered" evidence="6">
    <location>
        <begin position="1"/>
        <end position="40"/>
    </location>
</feature>
<sequence>MQARLQAAAIPQSPLSGKNNDSCSALPSTSGTLRENRSPTPFQGYLTKQRLAEEPLPCPHATLTPTQAMTLFGVYLENVAPILPILHTPSVHDLVLRACAATEVLPLESAAVLWAVYLAAAISMTPPQVRAELGETQEAIVDWYQHMVERALYQADFLSRPSLPLMQAAILYLTCLLKWREATTNDAASYVWMMTTVLFRLAQSLALHQDGESRGLSPYDTEMGRRAWWHLCLLDLHASDHQGTEPECLNIPFTTQVPSQINDKCLSPASAQLVTREMGFTDMSFLRMRCDILRTVYRQKHIAKRGRGCSPDQPCECAAQYKVLLSGLQSQLRQEYLSHYHCDSTLPLSRICIEAATMIPNLALLIRYPMRRHTDHLPPATLDRFFEIAVESIEHSRMVDTYDQGGKWAWFLRRSSTRRYTLTFVLLELCVRSSASPLVCRAWFLAQAVYQEWEIEKSTGNWRVPISLMQYLRTKYEAQHK</sequence>
<keyword evidence="4" id="KW-0804">Transcription</keyword>
<proteinExistence type="predicted"/>
<evidence type="ECO:0000256" key="2">
    <source>
        <dbReference type="ARBA" id="ARBA00022723"/>
    </source>
</evidence>
<keyword evidence="2" id="KW-0479">Metal-binding</keyword>
<dbReference type="GO" id="GO:0003677">
    <property type="term" value="F:DNA binding"/>
    <property type="evidence" value="ECO:0007669"/>
    <property type="project" value="InterPro"/>
</dbReference>
<keyword evidence="9" id="KW-1185">Reference proteome</keyword>
<dbReference type="EMBL" id="KV907597">
    <property type="protein sequence ID" value="OOF90081.1"/>
    <property type="molecule type" value="Genomic_DNA"/>
</dbReference>
<organism evidence="8 9">
    <name type="scientific">Aspergillus carbonarius (strain ITEM 5010)</name>
    <dbReference type="NCBI Taxonomy" id="602072"/>
    <lineage>
        <taxon>Eukaryota</taxon>
        <taxon>Fungi</taxon>
        <taxon>Dikarya</taxon>
        <taxon>Ascomycota</taxon>
        <taxon>Pezizomycotina</taxon>
        <taxon>Eurotiomycetes</taxon>
        <taxon>Eurotiomycetidae</taxon>
        <taxon>Eurotiales</taxon>
        <taxon>Aspergillaceae</taxon>
        <taxon>Aspergillus</taxon>
        <taxon>Aspergillus subgen. Circumdati</taxon>
    </lineage>
</organism>
<evidence type="ECO:0000259" key="7">
    <source>
        <dbReference type="Pfam" id="PF04082"/>
    </source>
</evidence>
<protein>
    <recommendedName>
        <fullName evidence="7">Xylanolytic transcriptional activator regulatory domain-containing protein</fullName>
    </recommendedName>
</protein>
<dbReference type="Pfam" id="PF04082">
    <property type="entry name" value="Fungal_trans"/>
    <property type="match status" value="1"/>
</dbReference>
<feature type="compositionally biased region" description="Polar residues" evidence="6">
    <location>
        <begin position="13"/>
        <end position="40"/>
    </location>
</feature>
<dbReference type="AlphaFoldDB" id="A0A1R3R6I6"/>
<dbReference type="STRING" id="602072.A0A1R3R6I6"/>
<comment type="subcellular location">
    <subcellularLocation>
        <location evidence="1">Nucleus</location>
    </subcellularLocation>
</comment>
<evidence type="ECO:0000256" key="3">
    <source>
        <dbReference type="ARBA" id="ARBA00023015"/>
    </source>
</evidence>
<keyword evidence="3" id="KW-0805">Transcription regulation</keyword>
<keyword evidence="5" id="KW-0539">Nucleus</keyword>
<dbReference type="GO" id="GO:0006351">
    <property type="term" value="P:DNA-templated transcription"/>
    <property type="evidence" value="ECO:0007669"/>
    <property type="project" value="InterPro"/>
</dbReference>
<evidence type="ECO:0000313" key="9">
    <source>
        <dbReference type="Proteomes" id="UP000188318"/>
    </source>
</evidence>
<name>A0A1R3R6I6_ASPC5</name>
<dbReference type="Proteomes" id="UP000188318">
    <property type="component" value="Unassembled WGS sequence"/>
</dbReference>
<dbReference type="VEuPathDB" id="FungiDB:ASPCADRAFT_212222"/>